<evidence type="ECO:0000313" key="1">
    <source>
        <dbReference type="EMBL" id="WEF31922.1"/>
    </source>
</evidence>
<proteinExistence type="predicted"/>
<evidence type="ECO:0000313" key="2">
    <source>
        <dbReference type="Proteomes" id="UP001216510"/>
    </source>
</evidence>
<dbReference type="RefSeq" id="WP_277414689.1">
    <property type="nucleotide sequence ID" value="NZ_CP119083.1"/>
</dbReference>
<sequence length="157" mass="16757">MSMIGLFLAVPQAELGALRAEPEEIEEFLSGPRGDDAFCVDKSWHAIHYLLTGSTVPVPGPLSNVVFGVGPLGNLDLGYGPPLCTDAADVKTIAAALEAVSDDAVQARFDPAAMDEVYPSFWDEEDALPIVMEALGELRAFYREAAAQGYAVITWLA</sequence>
<dbReference type="Pfam" id="PF08974">
    <property type="entry name" value="DUF1877"/>
    <property type="match status" value="1"/>
</dbReference>
<keyword evidence="2" id="KW-1185">Reference proteome</keyword>
<dbReference type="InterPro" id="IPR015068">
    <property type="entry name" value="DUF1877"/>
</dbReference>
<dbReference type="Proteomes" id="UP001216510">
    <property type="component" value="Chromosome"/>
</dbReference>
<protein>
    <submittedName>
        <fullName evidence="1">YfbM family protein</fullName>
    </submittedName>
</protein>
<accession>A0ABY8B7K5</accession>
<name>A0ABY8B7K5_9BURK</name>
<dbReference type="Gene3D" id="3.40.1760.10">
    <property type="entry name" value="YfbM-like super family"/>
    <property type="match status" value="1"/>
</dbReference>
<dbReference type="InterPro" id="IPR035944">
    <property type="entry name" value="YfbM-like_sf"/>
</dbReference>
<reference evidence="1 2" key="1">
    <citation type="submission" date="2023-02" db="EMBL/GenBank/DDBJ databases">
        <title>Gemone sequence of Telluria chitinolytica ACM 3522T.</title>
        <authorList>
            <person name="Frediansyah A."/>
            <person name="Miess H."/>
            <person name="Gross H."/>
        </authorList>
    </citation>
    <scope>NUCLEOTIDE SEQUENCE [LARGE SCALE GENOMIC DNA]</scope>
    <source>
        <strain evidence="1 2">ACM 3522</strain>
    </source>
</reference>
<dbReference type="EMBL" id="CP119083">
    <property type="protein sequence ID" value="WEF31922.1"/>
    <property type="molecule type" value="Genomic_DNA"/>
</dbReference>
<dbReference type="SUPFAM" id="SSF111069">
    <property type="entry name" value="Hypothetical protein yfbM"/>
    <property type="match status" value="1"/>
</dbReference>
<organism evidence="1 2">
    <name type="scientific">Pseudoduganella chitinolytica</name>
    <dbReference type="NCBI Taxonomy" id="34070"/>
    <lineage>
        <taxon>Bacteria</taxon>
        <taxon>Pseudomonadati</taxon>
        <taxon>Pseudomonadota</taxon>
        <taxon>Betaproteobacteria</taxon>
        <taxon>Burkholderiales</taxon>
        <taxon>Oxalobacteraceae</taxon>
        <taxon>Telluria group</taxon>
        <taxon>Pseudoduganella</taxon>
    </lineage>
</organism>
<gene>
    <name evidence="1" type="ORF">PX653_21185</name>
</gene>